<dbReference type="GO" id="GO:0000070">
    <property type="term" value="P:mitotic sister chromatid segregation"/>
    <property type="evidence" value="ECO:0007669"/>
    <property type="project" value="TreeGrafter"/>
</dbReference>
<dbReference type="GO" id="GO:0051382">
    <property type="term" value="P:kinetochore assembly"/>
    <property type="evidence" value="ECO:0007669"/>
    <property type="project" value="InterPro"/>
</dbReference>
<proteinExistence type="inferred from homology"/>
<evidence type="ECO:0000256" key="3">
    <source>
        <dbReference type="ARBA" id="ARBA00005795"/>
    </source>
</evidence>
<dbReference type="OMA" id="LNEEYHQ"/>
<organism evidence="8 9">
    <name type="scientific">Schizosaccharomyces cryophilus (strain OY26 / ATCC MYA-4695 / CBS 11777 / NBRC 106824 / NRRL Y48691)</name>
    <name type="common">Fission yeast</name>
    <dbReference type="NCBI Taxonomy" id="653667"/>
    <lineage>
        <taxon>Eukaryota</taxon>
        <taxon>Fungi</taxon>
        <taxon>Dikarya</taxon>
        <taxon>Ascomycota</taxon>
        <taxon>Taphrinomycotina</taxon>
        <taxon>Schizosaccharomycetes</taxon>
        <taxon>Schizosaccharomycetales</taxon>
        <taxon>Schizosaccharomycetaceae</taxon>
        <taxon>Schizosaccharomyces</taxon>
    </lineage>
</organism>
<keyword evidence="9" id="KW-1185">Reference proteome</keyword>
<comment type="similarity">
    <text evidence="3">Belongs to the CENP-K/MCM22 family.</text>
</comment>
<evidence type="ECO:0000256" key="4">
    <source>
        <dbReference type="ARBA" id="ARBA00022454"/>
    </source>
</evidence>
<accession>S9VTW9</accession>
<name>S9VTW9_SCHCR</name>
<keyword evidence="6" id="KW-0539">Nucleus</keyword>
<dbReference type="AlphaFoldDB" id="S9VTW9"/>
<dbReference type="Proteomes" id="UP000015464">
    <property type="component" value="Unassembled WGS sequence"/>
</dbReference>
<evidence type="ECO:0000256" key="5">
    <source>
        <dbReference type="ARBA" id="ARBA00023054"/>
    </source>
</evidence>
<evidence type="ECO:0000313" key="9">
    <source>
        <dbReference type="Proteomes" id="UP000015464"/>
    </source>
</evidence>
<dbReference type="Pfam" id="PF11802">
    <property type="entry name" value="CENP-K"/>
    <property type="match status" value="1"/>
</dbReference>
<dbReference type="InterPro" id="IPR020993">
    <property type="entry name" value="Centromere_CenpK"/>
</dbReference>
<dbReference type="EMBL" id="KE546995">
    <property type="protein sequence ID" value="EPY49619.1"/>
    <property type="molecule type" value="Genomic_DNA"/>
</dbReference>
<evidence type="ECO:0000256" key="1">
    <source>
        <dbReference type="ARBA" id="ARBA00004123"/>
    </source>
</evidence>
<keyword evidence="4" id="KW-0158">Chromosome</keyword>
<evidence type="ECO:0000313" key="8">
    <source>
        <dbReference type="EMBL" id="EPY49619.1"/>
    </source>
</evidence>
<comment type="subcellular location">
    <subcellularLocation>
        <location evidence="2">Chromosome</location>
        <location evidence="2">Centromere</location>
    </subcellularLocation>
    <subcellularLocation>
        <location evidence="1">Nucleus</location>
    </subcellularLocation>
</comment>
<dbReference type="HOGENOM" id="CLU_1001702_0_0_1"/>
<dbReference type="PANTHER" id="PTHR14401:SF6">
    <property type="entry name" value="CENTROMERE PROTEIN K"/>
    <property type="match status" value="1"/>
</dbReference>
<evidence type="ECO:0000256" key="2">
    <source>
        <dbReference type="ARBA" id="ARBA00004584"/>
    </source>
</evidence>
<dbReference type="OrthoDB" id="5369257at2759"/>
<protein>
    <submittedName>
        <fullName evidence="8">Kinetochore protein Sim4</fullName>
    </submittedName>
</protein>
<dbReference type="GO" id="GO:0005634">
    <property type="term" value="C:nucleus"/>
    <property type="evidence" value="ECO:0007669"/>
    <property type="project" value="UniProtKB-SubCell"/>
</dbReference>
<reference evidence="8 9" key="1">
    <citation type="journal article" date="2011" name="Science">
        <title>Comparative functional genomics of the fission yeasts.</title>
        <authorList>
            <person name="Rhind N."/>
            <person name="Chen Z."/>
            <person name="Yassour M."/>
            <person name="Thompson D.A."/>
            <person name="Haas B.J."/>
            <person name="Habib N."/>
            <person name="Wapinski I."/>
            <person name="Roy S."/>
            <person name="Lin M.F."/>
            <person name="Heiman D.I."/>
            <person name="Young S.K."/>
            <person name="Furuya K."/>
            <person name="Guo Y."/>
            <person name="Pidoux A."/>
            <person name="Chen H.M."/>
            <person name="Robbertse B."/>
            <person name="Goldberg J.M."/>
            <person name="Aoki K."/>
            <person name="Bayne E.H."/>
            <person name="Berlin A.M."/>
            <person name="Desjardins C.A."/>
            <person name="Dobbs E."/>
            <person name="Dukaj L."/>
            <person name="Fan L."/>
            <person name="FitzGerald M.G."/>
            <person name="French C."/>
            <person name="Gujja S."/>
            <person name="Hansen K."/>
            <person name="Keifenheim D."/>
            <person name="Levin J.Z."/>
            <person name="Mosher R.A."/>
            <person name="Mueller C.A."/>
            <person name="Pfiffner J."/>
            <person name="Priest M."/>
            <person name="Russ C."/>
            <person name="Smialowska A."/>
            <person name="Swoboda P."/>
            <person name="Sykes S.M."/>
            <person name="Vaughn M."/>
            <person name="Vengrova S."/>
            <person name="Yoder R."/>
            <person name="Zeng Q."/>
            <person name="Allshire R."/>
            <person name="Baulcombe D."/>
            <person name="Birren B.W."/>
            <person name="Brown W."/>
            <person name="Ekwall K."/>
            <person name="Kellis M."/>
            <person name="Leatherwood J."/>
            <person name="Levin H."/>
            <person name="Margalit H."/>
            <person name="Martienssen R."/>
            <person name="Nieduszynski C.A."/>
            <person name="Spatafora J.W."/>
            <person name="Friedman N."/>
            <person name="Dalgaard J.Z."/>
            <person name="Baumann P."/>
            <person name="Niki H."/>
            <person name="Regev A."/>
            <person name="Nusbaum C."/>
        </authorList>
    </citation>
    <scope>NUCLEOTIDE SEQUENCE [LARGE SCALE GENOMIC DNA]</scope>
    <source>
        <strain evidence="9">OY26 / ATCC MYA-4695 / CBS 11777 / NBRC 106824 / NRRL Y48691</strain>
    </source>
</reference>
<dbReference type="GO" id="GO:0000775">
    <property type="term" value="C:chromosome, centromeric region"/>
    <property type="evidence" value="ECO:0007669"/>
    <property type="project" value="UniProtKB-SubCell"/>
</dbReference>
<evidence type="ECO:0000256" key="6">
    <source>
        <dbReference type="ARBA" id="ARBA00023242"/>
    </source>
</evidence>
<evidence type="ECO:0000256" key="7">
    <source>
        <dbReference type="ARBA" id="ARBA00023328"/>
    </source>
</evidence>
<sequence length="278" mass="32507">MDSKTIENSSKESSSKILSSHNEASFDFLQSGTSTEYELRSVIFKCLKRVGESHQSDPTISQDYQNLYRECVQDYLHLKKHPALASILRRRTLEDNVKDLEQKLESSKKVKYLLDEEYHQVRQYRVDMETLNTELSERLKQQDTISRKGKKSFLNKKLIQEKEDVSRSSMELFTFLNEFLDKHYKEILEGPGPIGKLSANERKQRATIDKFANSNQLEEMEELKRVLEELMNQAVSSNPSFTRVTNERILNFLLRSSLCTFDPRDPSLLKFIPFADEF</sequence>
<dbReference type="RefSeq" id="XP_013025644.1">
    <property type="nucleotide sequence ID" value="XM_013170190.1"/>
</dbReference>
<dbReference type="GeneID" id="25035831"/>
<keyword evidence="7" id="KW-0137">Centromere</keyword>
<dbReference type="PANTHER" id="PTHR14401">
    <property type="entry name" value="CENTROMERE PROTEIN K"/>
    <property type="match status" value="1"/>
</dbReference>
<dbReference type="STRING" id="653667.S9VTW9"/>
<keyword evidence="5" id="KW-0175">Coiled coil</keyword>
<gene>
    <name evidence="8" type="ORF">SPOG_01503</name>
</gene>